<keyword evidence="7" id="KW-0677">Repeat</keyword>
<dbReference type="FunFam" id="3.10.20.90:FF:000014">
    <property type="entry name" value="Ubiquitin-60S ribosomal L40 fusion"/>
    <property type="match status" value="4"/>
</dbReference>
<dbReference type="Gene3D" id="3.10.20.90">
    <property type="entry name" value="Phosphatidylinositol 3-kinase Catalytic Subunit, Chain A, domain 1"/>
    <property type="match status" value="8"/>
</dbReference>
<keyword evidence="5" id="KW-1017">Isopeptide bond</keyword>
<feature type="domain" description="Ubiquitin-like" evidence="11">
    <location>
        <begin position="287"/>
        <end position="362"/>
    </location>
</feature>
<dbReference type="PANTHER" id="PTHR10666">
    <property type="entry name" value="UBIQUITIN"/>
    <property type="match status" value="1"/>
</dbReference>
<dbReference type="InterPro" id="IPR019956">
    <property type="entry name" value="Ubiquitin_dom"/>
</dbReference>
<evidence type="ECO:0000256" key="9">
    <source>
        <dbReference type="ARBA" id="ARBA00023242"/>
    </source>
</evidence>
<dbReference type="InterPro" id="IPR050158">
    <property type="entry name" value="Ubiquitin_ubiquitin-like"/>
</dbReference>
<keyword evidence="12" id="KW-1185">Reference proteome</keyword>
<feature type="domain" description="Ubiquitin-like" evidence="11">
    <location>
        <begin position="1"/>
        <end position="76"/>
    </location>
</feature>
<dbReference type="GO" id="GO:0010623">
    <property type="term" value="P:programmed cell death involved in cell development"/>
    <property type="evidence" value="ECO:0007669"/>
    <property type="project" value="UniProtKB-ARBA"/>
</dbReference>
<evidence type="ECO:0000259" key="11">
    <source>
        <dbReference type="PROSITE" id="PS50053"/>
    </source>
</evidence>
<sequence>MQIFVKTLTGKTITLEVEASDTIENVKAKIQDKEGIPPDQQRLIFAGKQLEDGRTLSDYNIQKESTLHLVLRLRGGMQIFVKTLTGKTITLEVEASDTIENVKAKIQDKEGIPPDQQRLIFAGKQLEDGRTLSDYNIQKESTLHLVLRLRGGMQIFVKTLTGKTITLEVEASDTIENVKAKIQDKEGIPPDQQRLIFAGKQLEDGRTLGGMQIFVKTLTGKTITLEVEASDTIENVKAKIQDKEGIPPDQQRLIFAGKQLEDGRTLSDYNIQKESTLHLVLRLRGGMQIFVKTLTGKTITLEVEASDTIENVKAKIQDKEGIPPDQQRLIFAGKQLEDGRTLSDYNIQKESTLHLVLRLRGGMQIFIKTLTGKTITLEVEASDTIENVKAKIQDKEGIPPDQQRLIFAGKQLEDGRTLSDYNIQKESTLHLVLRLRGGMQIFVKTLTGKTITLEVEASDTIENVKAKIQDKEGIPPDQQRLIFAGKQLEDGRTLSDYNIQKESTLHLVLRLRGGMQIFVKTLTGKTITLEVEASDTIENVKAKMLYRTSALAQSCKSSSKR</sequence>
<evidence type="ECO:0000256" key="1">
    <source>
        <dbReference type="ARBA" id="ARBA00004123"/>
    </source>
</evidence>
<dbReference type="InterPro" id="IPR029071">
    <property type="entry name" value="Ubiquitin-like_domsf"/>
</dbReference>
<feature type="domain" description="Ubiquitin-like" evidence="11">
    <location>
        <begin position="363"/>
        <end position="438"/>
    </location>
</feature>
<dbReference type="Proteomes" id="UP000095282">
    <property type="component" value="Unplaced"/>
</dbReference>
<comment type="similarity">
    <text evidence="3">Belongs to the ubiquitin family.</text>
</comment>
<evidence type="ECO:0000256" key="2">
    <source>
        <dbReference type="ARBA" id="ARBA00004496"/>
    </source>
</evidence>
<dbReference type="STRING" id="1561998.A0A1I7T8M3"/>
<keyword evidence="4" id="KW-0963">Cytoplasm</keyword>
<protein>
    <submittedName>
        <fullName evidence="13">Polyubiquitin</fullName>
    </submittedName>
</protein>
<evidence type="ECO:0000256" key="6">
    <source>
        <dbReference type="ARBA" id="ARBA00022553"/>
    </source>
</evidence>
<dbReference type="AlphaFoldDB" id="A0A1I7T8M3"/>
<dbReference type="PROSITE" id="PS50053">
    <property type="entry name" value="UBIQUITIN_2"/>
    <property type="match status" value="8"/>
</dbReference>
<evidence type="ECO:0000256" key="4">
    <source>
        <dbReference type="ARBA" id="ARBA00022490"/>
    </source>
</evidence>
<feature type="domain" description="Ubiquitin-like" evidence="11">
    <location>
        <begin position="153"/>
        <end position="213"/>
    </location>
</feature>
<accession>A0A1I7T8M3</accession>
<evidence type="ECO:0000256" key="8">
    <source>
        <dbReference type="ARBA" id="ARBA00022843"/>
    </source>
</evidence>
<dbReference type="InterPro" id="IPR019954">
    <property type="entry name" value="Ubiquitin_CS"/>
</dbReference>
<dbReference type="PROSITE" id="PS00299">
    <property type="entry name" value="UBIQUITIN_1"/>
    <property type="match status" value="6"/>
</dbReference>
<evidence type="ECO:0000256" key="7">
    <source>
        <dbReference type="ARBA" id="ARBA00022737"/>
    </source>
</evidence>
<evidence type="ECO:0000313" key="13">
    <source>
        <dbReference type="WBParaSite" id="Csp11.Scaffold546.g3490.t2"/>
    </source>
</evidence>
<evidence type="ECO:0000313" key="12">
    <source>
        <dbReference type="Proteomes" id="UP000095282"/>
    </source>
</evidence>
<dbReference type="FunFam" id="3.10.20.90:FF:000469">
    <property type="entry name" value="Polyubiquitin-C"/>
    <property type="match status" value="1"/>
</dbReference>
<evidence type="ECO:0000256" key="10">
    <source>
        <dbReference type="ARBA" id="ARBA00054839"/>
    </source>
</evidence>
<feature type="domain" description="Ubiquitin-like" evidence="11">
    <location>
        <begin position="515"/>
        <end position="561"/>
    </location>
</feature>
<comment type="function">
    <text evidence="10">Ubiquitin exists either covalently attached to another protein, or free (unanchored). When covalently bound, it is conjugated to target proteins via an isopeptide bond either as a monomer (monoubiquitin), a polymer linked via different Lys residues of the ubiquitin (polyubiquitin chains) or a linear polymer linked via the initiator Met of the ubiquitin (linear polyubiquitin chains). Polyubiquitin chains, when attached to a target protein, have different functions depending on the Lys residue of the ubiquitin that is linked: Lys-48-linked is involved in protein degradation via the proteasome. Linear polymer chains formed via attachment by the initiator Met lead to cell signaling. Ubiquitin is usually conjugated to Lys residues of target proteins, however, in rare cases, conjugation to Cys or Ser residues has been observed. When polyubiquitin is free (unanchored-polyubiquitin), it also has distinct roles, such as in activation of protein kinases, and in signaling.</text>
</comment>
<dbReference type="FunFam" id="3.10.20.90:FF:000158">
    <property type="entry name" value="Polyubiquitin 5"/>
    <property type="match status" value="2"/>
</dbReference>
<keyword evidence="9" id="KW-0539">Nucleus</keyword>
<evidence type="ECO:0000256" key="3">
    <source>
        <dbReference type="ARBA" id="ARBA00008430"/>
    </source>
</evidence>
<organism evidence="12 13">
    <name type="scientific">Caenorhabditis tropicalis</name>
    <dbReference type="NCBI Taxonomy" id="1561998"/>
    <lineage>
        <taxon>Eukaryota</taxon>
        <taxon>Metazoa</taxon>
        <taxon>Ecdysozoa</taxon>
        <taxon>Nematoda</taxon>
        <taxon>Chromadorea</taxon>
        <taxon>Rhabditida</taxon>
        <taxon>Rhabditina</taxon>
        <taxon>Rhabditomorpha</taxon>
        <taxon>Rhabditoidea</taxon>
        <taxon>Rhabditidae</taxon>
        <taxon>Peloderinae</taxon>
        <taxon>Caenorhabditis</taxon>
    </lineage>
</organism>
<dbReference type="GO" id="GO:0005634">
    <property type="term" value="C:nucleus"/>
    <property type="evidence" value="ECO:0007669"/>
    <property type="project" value="UniProtKB-SubCell"/>
</dbReference>
<keyword evidence="8" id="KW-0832">Ubl conjugation</keyword>
<comment type="subcellular location">
    <subcellularLocation>
        <location evidence="2">Cytoplasm</location>
    </subcellularLocation>
    <subcellularLocation>
        <location evidence="1">Nucleus</location>
    </subcellularLocation>
</comment>
<keyword evidence="6" id="KW-0597">Phosphoprotein</keyword>
<evidence type="ECO:0000256" key="5">
    <source>
        <dbReference type="ARBA" id="ARBA00022499"/>
    </source>
</evidence>
<dbReference type="Pfam" id="PF00240">
    <property type="entry name" value="ubiquitin"/>
    <property type="match status" value="8"/>
</dbReference>
<feature type="domain" description="Ubiquitin-like" evidence="11">
    <location>
        <begin position="77"/>
        <end position="152"/>
    </location>
</feature>
<dbReference type="eggNOG" id="KOG0001">
    <property type="taxonomic scope" value="Eukaryota"/>
</dbReference>
<dbReference type="PRINTS" id="PR00348">
    <property type="entry name" value="UBIQUITIN"/>
</dbReference>
<dbReference type="InterPro" id="IPR000626">
    <property type="entry name" value="Ubiquitin-like_dom"/>
</dbReference>
<dbReference type="GO" id="GO:0005737">
    <property type="term" value="C:cytoplasm"/>
    <property type="evidence" value="ECO:0007669"/>
    <property type="project" value="UniProtKB-SubCell"/>
</dbReference>
<feature type="domain" description="Ubiquitin-like" evidence="11">
    <location>
        <begin position="439"/>
        <end position="514"/>
    </location>
</feature>
<dbReference type="WBParaSite" id="Csp11.Scaffold546.g3490.t2">
    <property type="protein sequence ID" value="Csp11.Scaffold546.g3490.t2"/>
    <property type="gene ID" value="Csp11.Scaffold546.g3490"/>
</dbReference>
<dbReference type="SMART" id="SM00213">
    <property type="entry name" value="UBQ"/>
    <property type="match status" value="8"/>
</dbReference>
<dbReference type="CDD" id="cd01803">
    <property type="entry name" value="Ubl_ubiquitin"/>
    <property type="match status" value="6"/>
</dbReference>
<dbReference type="CDD" id="cd17039">
    <property type="entry name" value="Ubl_ubiquitin_like"/>
    <property type="match status" value="1"/>
</dbReference>
<reference evidence="13" key="1">
    <citation type="submission" date="2016-11" db="UniProtKB">
        <authorList>
            <consortium name="WormBaseParasite"/>
        </authorList>
    </citation>
    <scope>IDENTIFICATION</scope>
</reference>
<proteinExistence type="inferred from homology"/>
<dbReference type="FunFam" id="3.10.20.90:FF:000160">
    <property type="entry name" value="Polyubiquitin-C"/>
    <property type="match status" value="1"/>
</dbReference>
<feature type="domain" description="Ubiquitin-like" evidence="11">
    <location>
        <begin position="211"/>
        <end position="286"/>
    </location>
</feature>
<name>A0A1I7T8M3_9PELO</name>
<dbReference type="SUPFAM" id="SSF54236">
    <property type="entry name" value="Ubiquitin-like"/>
    <property type="match status" value="8"/>
</dbReference>